<keyword evidence="3" id="KW-1185">Reference proteome</keyword>
<dbReference type="EMBL" id="PGOL01000134">
    <property type="protein sequence ID" value="PKI75990.1"/>
    <property type="molecule type" value="Genomic_DNA"/>
</dbReference>
<evidence type="ECO:0000256" key="1">
    <source>
        <dbReference type="SAM" id="MobiDB-lite"/>
    </source>
</evidence>
<name>A0A2I0L5U1_PUNGR</name>
<accession>A0A2I0L5U1</accession>
<sequence length="105" mass="11052">MKLSTTSPWSERAKRSHGPNKNVIPSLGIRAKSWGSVRESGDSVECLERYSGAKDARSGKDRLAGHVSERAGALGVCAGMRAGARLCSGSVHPGARSSPEMKKST</sequence>
<feature type="region of interest" description="Disordered" evidence="1">
    <location>
        <begin position="1"/>
        <end position="26"/>
    </location>
</feature>
<protein>
    <submittedName>
        <fullName evidence="2">Uncharacterized protein</fullName>
    </submittedName>
</protein>
<proteinExistence type="predicted"/>
<gene>
    <name evidence="2" type="ORF">CRG98_003648</name>
</gene>
<dbReference type="AlphaFoldDB" id="A0A2I0L5U1"/>
<dbReference type="Proteomes" id="UP000233551">
    <property type="component" value="Unassembled WGS sequence"/>
</dbReference>
<reference evidence="2 3" key="1">
    <citation type="submission" date="2017-11" db="EMBL/GenBank/DDBJ databases">
        <title>De-novo sequencing of pomegranate (Punica granatum L.) genome.</title>
        <authorList>
            <person name="Akparov Z."/>
            <person name="Amiraslanov A."/>
            <person name="Hajiyeva S."/>
            <person name="Abbasov M."/>
            <person name="Kaur K."/>
            <person name="Hamwieh A."/>
            <person name="Solovyev V."/>
            <person name="Salamov A."/>
            <person name="Braich B."/>
            <person name="Kosarev P."/>
            <person name="Mahmoud A."/>
            <person name="Hajiyev E."/>
            <person name="Babayeva S."/>
            <person name="Izzatullayeva V."/>
            <person name="Mammadov A."/>
            <person name="Mammadov A."/>
            <person name="Sharifova S."/>
            <person name="Ojaghi J."/>
            <person name="Eynullazada K."/>
            <person name="Bayramov B."/>
            <person name="Abdulazimova A."/>
            <person name="Shahmuradov I."/>
        </authorList>
    </citation>
    <scope>NUCLEOTIDE SEQUENCE [LARGE SCALE GENOMIC DNA]</scope>
    <source>
        <strain evidence="3">cv. AG2017</strain>
        <tissue evidence="2">Leaf</tissue>
    </source>
</reference>
<comment type="caution">
    <text evidence="2">The sequence shown here is derived from an EMBL/GenBank/DDBJ whole genome shotgun (WGS) entry which is preliminary data.</text>
</comment>
<evidence type="ECO:0000313" key="2">
    <source>
        <dbReference type="EMBL" id="PKI75990.1"/>
    </source>
</evidence>
<evidence type="ECO:0000313" key="3">
    <source>
        <dbReference type="Proteomes" id="UP000233551"/>
    </source>
</evidence>
<organism evidence="2 3">
    <name type="scientific">Punica granatum</name>
    <name type="common">Pomegranate</name>
    <dbReference type="NCBI Taxonomy" id="22663"/>
    <lineage>
        <taxon>Eukaryota</taxon>
        <taxon>Viridiplantae</taxon>
        <taxon>Streptophyta</taxon>
        <taxon>Embryophyta</taxon>
        <taxon>Tracheophyta</taxon>
        <taxon>Spermatophyta</taxon>
        <taxon>Magnoliopsida</taxon>
        <taxon>eudicotyledons</taxon>
        <taxon>Gunneridae</taxon>
        <taxon>Pentapetalae</taxon>
        <taxon>rosids</taxon>
        <taxon>malvids</taxon>
        <taxon>Myrtales</taxon>
        <taxon>Lythraceae</taxon>
        <taxon>Punica</taxon>
    </lineage>
</organism>